<protein>
    <submittedName>
        <fullName evidence="1">Uncharacterized protein</fullName>
    </submittedName>
</protein>
<dbReference type="AlphaFoldDB" id="A0A9D2EBM1"/>
<dbReference type="Gene3D" id="3.40.630.10">
    <property type="entry name" value="Zn peptidases"/>
    <property type="match status" value="1"/>
</dbReference>
<reference evidence="1" key="2">
    <citation type="submission" date="2021-04" db="EMBL/GenBank/DDBJ databases">
        <authorList>
            <person name="Gilroy R."/>
        </authorList>
    </citation>
    <scope>NUCLEOTIDE SEQUENCE</scope>
    <source>
        <strain evidence="1">ChiGjej4B4-7305</strain>
    </source>
</reference>
<evidence type="ECO:0000313" key="1">
    <source>
        <dbReference type="EMBL" id="HIZ34420.1"/>
    </source>
</evidence>
<evidence type="ECO:0000313" key="2">
    <source>
        <dbReference type="Proteomes" id="UP000824037"/>
    </source>
</evidence>
<dbReference type="Proteomes" id="UP000824037">
    <property type="component" value="Unassembled WGS sequence"/>
</dbReference>
<comment type="caution">
    <text evidence="1">The sequence shown here is derived from an EMBL/GenBank/DDBJ whole genome shotgun (WGS) entry which is preliminary data.</text>
</comment>
<feature type="non-terminal residue" evidence="1">
    <location>
        <position position="1"/>
    </location>
</feature>
<organism evidence="1 2">
    <name type="scientific">Candidatus Ruania gallistercoris</name>
    <dbReference type="NCBI Taxonomy" id="2838746"/>
    <lineage>
        <taxon>Bacteria</taxon>
        <taxon>Bacillati</taxon>
        <taxon>Actinomycetota</taxon>
        <taxon>Actinomycetes</taxon>
        <taxon>Micrococcales</taxon>
        <taxon>Ruaniaceae</taxon>
        <taxon>Ruania</taxon>
    </lineage>
</organism>
<gene>
    <name evidence="1" type="ORF">H9815_01475</name>
</gene>
<dbReference type="EMBL" id="DXBY01000028">
    <property type="protein sequence ID" value="HIZ34420.1"/>
    <property type="molecule type" value="Genomic_DNA"/>
</dbReference>
<name>A0A9D2EBM1_9MICO</name>
<reference evidence="1" key="1">
    <citation type="journal article" date="2021" name="PeerJ">
        <title>Extensive microbial diversity within the chicken gut microbiome revealed by metagenomics and culture.</title>
        <authorList>
            <person name="Gilroy R."/>
            <person name="Ravi A."/>
            <person name="Getino M."/>
            <person name="Pursley I."/>
            <person name="Horton D.L."/>
            <person name="Alikhan N.F."/>
            <person name="Baker D."/>
            <person name="Gharbi K."/>
            <person name="Hall N."/>
            <person name="Watson M."/>
            <person name="Adriaenssens E.M."/>
            <person name="Foster-Nyarko E."/>
            <person name="Jarju S."/>
            <person name="Secka A."/>
            <person name="Antonio M."/>
            <person name="Oren A."/>
            <person name="Chaudhuri R.R."/>
            <person name="La Ragione R."/>
            <person name="Hildebrand F."/>
            <person name="Pallen M.J."/>
        </authorList>
    </citation>
    <scope>NUCLEOTIDE SEQUENCE</scope>
    <source>
        <strain evidence="1">ChiGjej4B4-7305</strain>
    </source>
</reference>
<accession>A0A9D2EBM1</accession>
<sequence>PEIPGHSRERADSTLTADGKRAIADSAIGLARTAADVLTDDALRAAAWAAFVEAGDPVRVGDLAPLADWPEFPAAPSVTP</sequence>
<proteinExistence type="predicted"/>